<dbReference type="EMBL" id="JACOOS010000015">
    <property type="protein sequence ID" value="MBC5678336.1"/>
    <property type="molecule type" value="Genomic_DNA"/>
</dbReference>
<keyword evidence="2" id="KW-1185">Reference proteome</keyword>
<name>A0ABR7FV62_9FIRM</name>
<proteinExistence type="predicted"/>
<comment type="caution">
    <text evidence="1">The sequence shown here is derived from an EMBL/GenBank/DDBJ whole genome shotgun (WGS) entry which is preliminary data.</text>
</comment>
<evidence type="ECO:0000313" key="2">
    <source>
        <dbReference type="Proteomes" id="UP000635828"/>
    </source>
</evidence>
<protein>
    <submittedName>
        <fullName evidence="1">Uncharacterized protein</fullName>
    </submittedName>
</protein>
<gene>
    <name evidence="1" type="ORF">H8S22_12200</name>
</gene>
<sequence length="47" mass="5545">MRDENFCKNLCSYVEKAKQGDETAYEHLNRQPGHRFFLPESDPDLKS</sequence>
<evidence type="ECO:0000313" key="1">
    <source>
        <dbReference type="EMBL" id="MBC5678336.1"/>
    </source>
</evidence>
<organism evidence="1 2">
    <name type="scientific">Anaerostipes hominis</name>
    <name type="common">ex Liu et al. 2021</name>
    <dbReference type="NCBI Taxonomy" id="2763018"/>
    <lineage>
        <taxon>Bacteria</taxon>
        <taxon>Bacillati</taxon>
        <taxon>Bacillota</taxon>
        <taxon>Clostridia</taxon>
        <taxon>Lachnospirales</taxon>
        <taxon>Lachnospiraceae</taxon>
        <taxon>Anaerostipes</taxon>
    </lineage>
</organism>
<dbReference type="Proteomes" id="UP000635828">
    <property type="component" value="Unassembled WGS sequence"/>
</dbReference>
<accession>A0ABR7FV62</accession>
<reference evidence="1 2" key="1">
    <citation type="submission" date="2020-08" db="EMBL/GenBank/DDBJ databases">
        <title>Genome public.</title>
        <authorList>
            <person name="Liu C."/>
            <person name="Sun Q."/>
        </authorList>
    </citation>
    <scope>NUCLEOTIDE SEQUENCE [LARGE SCALE GENOMIC DNA]</scope>
    <source>
        <strain evidence="1 2">NSJ-7</strain>
    </source>
</reference>
<dbReference type="RefSeq" id="WP_155854033.1">
    <property type="nucleotide sequence ID" value="NZ_JACOOS010000015.1"/>
</dbReference>